<dbReference type="Gene3D" id="1.10.357.140">
    <property type="entry name" value="UbiA prenyltransferase"/>
    <property type="match status" value="1"/>
</dbReference>
<dbReference type="PANTHER" id="PTHR42723">
    <property type="entry name" value="CHLOROPHYLL SYNTHASE"/>
    <property type="match status" value="1"/>
</dbReference>
<reference evidence="7 8" key="1">
    <citation type="submission" date="2022-01" db="EMBL/GenBank/DDBJ databases">
        <title>Paraglaciecola sp. G1-23.</title>
        <authorList>
            <person name="Jin M.S."/>
            <person name="Han D.M."/>
            <person name="Kim H.M."/>
            <person name="Jeon C.O."/>
        </authorList>
    </citation>
    <scope>NUCLEOTIDE SEQUENCE [LARGE SCALE GENOMIC DNA]</scope>
    <source>
        <strain evidence="7 8">G1-23</strain>
    </source>
</reference>
<keyword evidence="5 6" id="KW-0472">Membrane</keyword>
<keyword evidence="2" id="KW-1003">Cell membrane</keyword>
<dbReference type="RefSeq" id="WP_235310439.1">
    <property type="nucleotide sequence ID" value="NZ_JAKGAS010000001.1"/>
</dbReference>
<keyword evidence="3 6" id="KW-0812">Transmembrane</keyword>
<protein>
    <submittedName>
        <fullName evidence="7">UbiA family prenyltransferase</fullName>
    </submittedName>
</protein>
<proteinExistence type="predicted"/>
<dbReference type="InterPro" id="IPR044878">
    <property type="entry name" value="UbiA_sf"/>
</dbReference>
<evidence type="ECO:0000256" key="4">
    <source>
        <dbReference type="ARBA" id="ARBA00022989"/>
    </source>
</evidence>
<evidence type="ECO:0000256" key="6">
    <source>
        <dbReference type="SAM" id="Phobius"/>
    </source>
</evidence>
<feature type="transmembrane region" description="Helical" evidence="6">
    <location>
        <begin position="109"/>
        <end position="129"/>
    </location>
</feature>
<feature type="transmembrane region" description="Helical" evidence="6">
    <location>
        <begin position="216"/>
        <end position="237"/>
    </location>
</feature>
<dbReference type="CDD" id="cd13964">
    <property type="entry name" value="PT_UbiA_1"/>
    <property type="match status" value="1"/>
</dbReference>
<name>A0ABS9D3A0_9ALTE</name>
<comment type="subcellular location">
    <subcellularLocation>
        <location evidence="1">Membrane</location>
        <topology evidence="1">Multi-pass membrane protein</topology>
    </subcellularLocation>
</comment>
<keyword evidence="8" id="KW-1185">Reference proteome</keyword>
<comment type="caution">
    <text evidence="7">The sequence shown here is derived from an EMBL/GenBank/DDBJ whole genome shotgun (WGS) entry which is preliminary data.</text>
</comment>
<feature type="transmembrane region" description="Helical" evidence="6">
    <location>
        <begin position="141"/>
        <end position="165"/>
    </location>
</feature>
<evidence type="ECO:0000313" key="8">
    <source>
        <dbReference type="Proteomes" id="UP001521137"/>
    </source>
</evidence>
<feature type="transmembrane region" description="Helical" evidence="6">
    <location>
        <begin position="82"/>
        <end position="103"/>
    </location>
</feature>
<dbReference type="Pfam" id="PF01040">
    <property type="entry name" value="UbiA"/>
    <property type="match status" value="1"/>
</dbReference>
<organism evidence="7 8">
    <name type="scientific">Paraglaciecola algarum</name>
    <dbReference type="NCBI Taxonomy" id="3050085"/>
    <lineage>
        <taxon>Bacteria</taxon>
        <taxon>Pseudomonadati</taxon>
        <taxon>Pseudomonadota</taxon>
        <taxon>Gammaproteobacteria</taxon>
        <taxon>Alteromonadales</taxon>
        <taxon>Alteromonadaceae</taxon>
        <taxon>Paraglaciecola</taxon>
    </lineage>
</organism>
<dbReference type="Proteomes" id="UP001521137">
    <property type="component" value="Unassembled WGS sequence"/>
</dbReference>
<evidence type="ECO:0000256" key="3">
    <source>
        <dbReference type="ARBA" id="ARBA00022692"/>
    </source>
</evidence>
<evidence type="ECO:0000313" key="7">
    <source>
        <dbReference type="EMBL" id="MCF2946922.1"/>
    </source>
</evidence>
<evidence type="ECO:0000256" key="5">
    <source>
        <dbReference type="ARBA" id="ARBA00023136"/>
    </source>
</evidence>
<dbReference type="InterPro" id="IPR000537">
    <property type="entry name" value="UbiA_prenyltransferase"/>
</dbReference>
<gene>
    <name evidence="7" type="ORF">L0668_02310</name>
</gene>
<keyword evidence="4 6" id="KW-1133">Transmembrane helix</keyword>
<feature type="transmembrane region" description="Helical" evidence="6">
    <location>
        <begin position="40"/>
        <end position="61"/>
    </location>
</feature>
<accession>A0ABS9D3A0</accession>
<dbReference type="EMBL" id="JAKGAS010000001">
    <property type="protein sequence ID" value="MCF2946922.1"/>
    <property type="molecule type" value="Genomic_DNA"/>
</dbReference>
<feature type="transmembrane region" description="Helical" evidence="6">
    <location>
        <begin position="249"/>
        <end position="280"/>
    </location>
</feature>
<feature type="transmembrane region" description="Helical" evidence="6">
    <location>
        <begin position="185"/>
        <end position="204"/>
    </location>
</feature>
<dbReference type="PANTHER" id="PTHR42723:SF1">
    <property type="entry name" value="CHLOROPHYLL SYNTHASE, CHLOROPLASTIC"/>
    <property type="match status" value="1"/>
</dbReference>
<dbReference type="InterPro" id="IPR050475">
    <property type="entry name" value="Prenyltransferase_related"/>
</dbReference>
<sequence>MTQNIIHYLKLVRAPAGFTALSNILAASVLMTNGQLNLSIIYLLFASVCFYFAGMTLNDCFDFKEDLAQRPSRPIPSGNVSLNKAWMIGAGLMVVGLILSFSFSTLSGYVGLALCVAIIGYNGLIKEGLFGSFCMAACRYLNWLLGASFVALSTQSFLIAVPIFAYITGLTYLSKQETTAQNKHVIWFTAFTLLITMFSSGYLLENSFAVTGIQRWLAWGLLLVWSCLVLNKLRLVFQTFSPASIQQMIIFMVIGVIPLDALLVAMAGHYWFAFIIIALLPPTRMLNKRLNAIT</sequence>
<evidence type="ECO:0000256" key="2">
    <source>
        <dbReference type="ARBA" id="ARBA00022475"/>
    </source>
</evidence>
<evidence type="ECO:0000256" key="1">
    <source>
        <dbReference type="ARBA" id="ARBA00004141"/>
    </source>
</evidence>
<feature type="transmembrane region" description="Helical" evidence="6">
    <location>
        <begin position="12"/>
        <end position="34"/>
    </location>
</feature>